<dbReference type="RefSeq" id="XP_013269233.1">
    <property type="nucleotide sequence ID" value="XM_013413779.1"/>
</dbReference>
<dbReference type="InterPro" id="IPR036291">
    <property type="entry name" value="NAD(P)-bd_dom_sf"/>
</dbReference>
<dbReference type="InterPro" id="IPR002347">
    <property type="entry name" value="SDR_fam"/>
</dbReference>
<dbReference type="Proteomes" id="UP000053617">
    <property type="component" value="Unassembled WGS sequence"/>
</dbReference>
<dbReference type="PANTHER" id="PTHR43157:SF35">
    <property type="entry name" value="DEHYDROGENASE_REDUCTASE FAMILY PROTEIN, PUTATIVE-RELATED"/>
    <property type="match status" value="1"/>
</dbReference>
<name>A0A0D2FJI5_9EURO</name>
<proteinExistence type="predicted"/>
<organism evidence="2 3">
    <name type="scientific">Rhinocladiella mackenziei CBS 650.93</name>
    <dbReference type="NCBI Taxonomy" id="1442369"/>
    <lineage>
        <taxon>Eukaryota</taxon>
        <taxon>Fungi</taxon>
        <taxon>Dikarya</taxon>
        <taxon>Ascomycota</taxon>
        <taxon>Pezizomycotina</taxon>
        <taxon>Eurotiomycetes</taxon>
        <taxon>Chaetothyriomycetidae</taxon>
        <taxon>Chaetothyriales</taxon>
        <taxon>Herpotrichiellaceae</taxon>
        <taxon>Rhinocladiella</taxon>
    </lineage>
</organism>
<dbReference type="GO" id="GO:0016491">
    <property type="term" value="F:oxidoreductase activity"/>
    <property type="evidence" value="ECO:0007669"/>
    <property type="project" value="UniProtKB-KW"/>
</dbReference>
<gene>
    <name evidence="2" type="ORF">Z518_08036</name>
</gene>
<evidence type="ECO:0000313" key="2">
    <source>
        <dbReference type="EMBL" id="KIX02097.1"/>
    </source>
</evidence>
<evidence type="ECO:0000313" key="3">
    <source>
        <dbReference type="Proteomes" id="UP000053617"/>
    </source>
</evidence>
<dbReference type="Gene3D" id="3.40.50.720">
    <property type="entry name" value="NAD(P)-binding Rossmann-like Domain"/>
    <property type="match status" value="1"/>
</dbReference>
<protein>
    <recommendedName>
        <fullName evidence="4">Short-chain dehydrogenase/reductase family protein</fullName>
    </recommendedName>
</protein>
<evidence type="ECO:0000256" key="1">
    <source>
        <dbReference type="ARBA" id="ARBA00023002"/>
    </source>
</evidence>
<keyword evidence="3" id="KW-1185">Reference proteome</keyword>
<dbReference type="OrthoDB" id="191139at2759"/>
<dbReference type="STRING" id="1442369.A0A0D2FJI5"/>
<dbReference type="HOGENOM" id="CLU_010194_44_4_1"/>
<dbReference type="PANTHER" id="PTHR43157">
    <property type="entry name" value="PHOSPHATIDYLINOSITOL-GLYCAN BIOSYNTHESIS CLASS F PROTEIN-RELATED"/>
    <property type="match status" value="1"/>
</dbReference>
<dbReference type="SUPFAM" id="SSF51735">
    <property type="entry name" value="NAD(P)-binding Rossmann-fold domains"/>
    <property type="match status" value="1"/>
</dbReference>
<evidence type="ECO:0008006" key="4">
    <source>
        <dbReference type="Google" id="ProtNLM"/>
    </source>
</evidence>
<dbReference type="PRINTS" id="PR00081">
    <property type="entry name" value="GDHRDH"/>
</dbReference>
<keyword evidence="1" id="KW-0560">Oxidoreductase</keyword>
<reference evidence="2 3" key="1">
    <citation type="submission" date="2015-01" db="EMBL/GenBank/DDBJ databases">
        <title>The Genome Sequence of Rhinocladiella mackenzie CBS 650.93.</title>
        <authorList>
            <consortium name="The Broad Institute Genomics Platform"/>
            <person name="Cuomo C."/>
            <person name="de Hoog S."/>
            <person name="Gorbushina A."/>
            <person name="Stielow B."/>
            <person name="Teixiera M."/>
            <person name="Abouelleil A."/>
            <person name="Chapman S.B."/>
            <person name="Priest M."/>
            <person name="Young S.K."/>
            <person name="Wortman J."/>
            <person name="Nusbaum C."/>
            <person name="Birren B."/>
        </authorList>
    </citation>
    <scope>NUCLEOTIDE SEQUENCE [LARGE SCALE GENOMIC DNA]</scope>
    <source>
        <strain evidence="2 3">CBS 650.93</strain>
    </source>
</reference>
<accession>A0A0D2FJI5</accession>
<dbReference type="VEuPathDB" id="FungiDB:Z518_08036"/>
<dbReference type="EMBL" id="KN847480">
    <property type="protein sequence ID" value="KIX02097.1"/>
    <property type="molecule type" value="Genomic_DNA"/>
</dbReference>
<dbReference type="GeneID" id="25296107"/>
<dbReference type="Pfam" id="PF00106">
    <property type="entry name" value="adh_short"/>
    <property type="match status" value="1"/>
</dbReference>
<sequence length="354" mass="39189">MDLHHRTNPSSFGLSARDQACSTSLDTSAPCPLQRDLPPLTSNYWGRFLRSQLFIKPKLLPQNTSLSEKVAIVTGASAGLGLESSRQLLSFKLGHLIIAVRSAEKGEKVASQLRQQYPKTTIEVWPLEMSSYESIQTFVCRVDSQLSRIDIAILNAAVSNFGFTAVPSTGHEESIQVNYLSTMPLATLLLPVLKSKQPFGLPAHLMITTTALAQMPGNNYSLSKLLGMMFIWKLEEYVSADDVIVNLVEPGFIKGTALHRNIPGLVVALLRLLQAATARRVEDGATTYLDATVAKGKESHGCYLADWEIRPYPAFLYTPEGKEAMDKLWKETISEFNFANVQGILDSQWRRIDC</sequence>
<dbReference type="AlphaFoldDB" id="A0A0D2FJI5"/>